<evidence type="ECO:0000313" key="3">
    <source>
        <dbReference type="Proteomes" id="UP000828251"/>
    </source>
</evidence>
<dbReference type="InterPro" id="IPR044730">
    <property type="entry name" value="RNase_H-like_dom_plant"/>
</dbReference>
<dbReference type="GO" id="GO:0003676">
    <property type="term" value="F:nucleic acid binding"/>
    <property type="evidence" value="ECO:0007669"/>
    <property type="project" value="InterPro"/>
</dbReference>
<proteinExistence type="predicted"/>
<sequence>MAIGKFSLHESYKHLCCPISSNQLKDDQVIWKMKIPQRPLDSGWFKINIDGSESKNNTKAAIERAVQSSDGEWLMGFNMVTGMDEIFKIEAQAIVEGMKLAWLKGYK</sequence>
<comment type="caution">
    <text evidence="2">The sequence shown here is derived from an EMBL/GenBank/DDBJ whole genome shotgun (WGS) entry which is preliminary data.</text>
</comment>
<reference evidence="2 3" key="1">
    <citation type="journal article" date="2021" name="Plant Biotechnol. J.">
        <title>Multi-omics assisted identification of the key and species-specific regulatory components of drought-tolerant mechanisms in Gossypium stocksii.</title>
        <authorList>
            <person name="Yu D."/>
            <person name="Ke L."/>
            <person name="Zhang D."/>
            <person name="Wu Y."/>
            <person name="Sun Y."/>
            <person name="Mei J."/>
            <person name="Sun J."/>
            <person name="Sun Y."/>
        </authorList>
    </citation>
    <scope>NUCLEOTIDE SEQUENCE [LARGE SCALE GENOMIC DNA]</scope>
    <source>
        <strain evidence="3">cv. E1</strain>
        <tissue evidence="2">Leaf</tissue>
    </source>
</reference>
<name>A0A9D4AN65_9ROSI</name>
<dbReference type="GO" id="GO:0004523">
    <property type="term" value="F:RNA-DNA hybrid ribonuclease activity"/>
    <property type="evidence" value="ECO:0007669"/>
    <property type="project" value="InterPro"/>
</dbReference>
<evidence type="ECO:0000259" key="1">
    <source>
        <dbReference type="Pfam" id="PF13456"/>
    </source>
</evidence>
<keyword evidence="3" id="KW-1185">Reference proteome</keyword>
<gene>
    <name evidence="2" type="ORF">J1N35_002241</name>
</gene>
<dbReference type="InterPro" id="IPR053151">
    <property type="entry name" value="RNase_H-like"/>
</dbReference>
<dbReference type="Proteomes" id="UP000828251">
    <property type="component" value="Unassembled WGS sequence"/>
</dbReference>
<dbReference type="Pfam" id="PF13456">
    <property type="entry name" value="RVT_3"/>
    <property type="match status" value="1"/>
</dbReference>
<feature type="domain" description="RNase H type-1" evidence="1">
    <location>
        <begin position="48"/>
        <end position="107"/>
    </location>
</feature>
<protein>
    <recommendedName>
        <fullName evidence="1">RNase H type-1 domain-containing protein</fullName>
    </recommendedName>
</protein>
<dbReference type="PANTHER" id="PTHR47723">
    <property type="entry name" value="OS05G0353850 PROTEIN"/>
    <property type="match status" value="1"/>
</dbReference>
<dbReference type="InterPro" id="IPR002156">
    <property type="entry name" value="RNaseH_domain"/>
</dbReference>
<dbReference type="EMBL" id="JAIQCV010000001">
    <property type="protein sequence ID" value="KAH1130863.1"/>
    <property type="molecule type" value="Genomic_DNA"/>
</dbReference>
<evidence type="ECO:0000313" key="2">
    <source>
        <dbReference type="EMBL" id="KAH1130863.1"/>
    </source>
</evidence>
<dbReference type="PANTHER" id="PTHR47723:SF24">
    <property type="entry name" value="RNASE H TYPE-1 DOMAIN-CONTAINING PROTEIN"/>
    <property type="match status" value="1"/>
</dbReference>
<dbReference type="OrthoDB" id="1002604at2759"/>
<accession>A0A9D4AN65</accession>
<dbReference type="CDD" id="cd06222">
    <property type="entry name" value="RNase_H_like"/>
    <property type="match status" value="1"/>
</dbReference>
<dbReference type="AlphaFoldDB" id="A0A9D4AN65"/>
<organism evidence="2 3">
    <name type="scientific">Gossypium stocksii</name>
    <dbReference type="NCBI Taxonomy" id="47602"/>
    <lineage>
        <taxon>Eukaryota</taxon>
        <taxon>Viridiplantae</taxon>
        <taxon>Streptophyta</taxon>
        <taxon>Embryophyta</taxon>
        <taxon>Tracheophyta</taxon>
        <taxon>Spermatophyta</taxon>
        <taxon>Magnoliopsida</taxon>
        <taxon>eudicotyledons</taxon>
        <taxon>Gunneridae</taxon>
        <taxon>Pentapetalae</taxon>
        <taxon>rosids</taxon>
        <taxon>malvids</taxon>
        <taxon>Malvales</taxon>
        <taxon>Malvaceae</taxon>
        <taxon>Malvoideae</taxon>
        <taxon>Gossypium</taxon>
    </lineage>
</organism>